<evidence type="ECO:0000313" key="1">
    <source>
        <dbReference type="EMBL" id="PTQ85818.1"/>
    </source>
</evidence>
<proteinExistence type="predicted"/>
<sequence length="111" mass="12240">MSNIPIVDGVYFTAKHTVLIEAKTASEQTTSYNLRAGVKYTLLCSTLGAGEEIVGEIYDPSRSAWQPWFYAGNRVKLAQNQEQFFFDGASGLVRFVKSATTTNVGLTIFYA</sequence>
<organism evidence="1 2">
    <name type="scientific">Agitococcus lubricus</name>
    <dbReference type="NCBI Taxonomy" id="1077255"/>
    <lineage>
        <taxon>Bacteria</taxon>
        <taxon>Pseudomonadati</taxon>
        <taxon>Pseudomonadota</taxon>
        <taxon>Gammaproteobacteria</taxon>
        <taxon>Moraxellales</taxon>
        <taxon>Moraxellaceae</taxon>
        <taxon>Agitococcus</taxon>
    </lineage>
</organism>
<protein>
    <submittedName>
        <fullName evidence="1">Uncharacterized protein</fullName>
    </submittedName>
</protein>
<accession>A0A2T5IPS3</accession>
<reference evidence="1 2" key="1">
    <citation type="submission" date="2018-04" db="EMBL/GenBank/DDBJ databases">
        <title>Genomic Encyclopedia of Archaeal and Bacterial Type Strains, Phase II (KMG-II): from individual species to whole genera.</title>
        <authorList>
            <person name="Goeker M."/>
        </authorList>
    </citation>
    <scope>NUCLEOTIDE SEQUENCE [LARGE SCALE GENOMIC DNA]</scope>
    <source>
        <strain evidence="1 2">DSM 5822</strain>
    </source>
</reference>
<name>A0A2T5IPS3_9GAMM</name>
<comment type="caution">
    <text evidence="1">The sequence shown here is derived from an EMBL/GenBank/DDBJ whole genome shotgun (WGS) entry which is preliminary data.</text>
</comment>
<dbReference type="AlphaFoldDB" id="A0A2T5IPS3"/>
<gene>
    <name evidence="1" type="ORF">C8N29_1496</name>
</gene>
<evidence type="ECO:0000313" key="2">
    <source>
        <dbReference type="Proteomes" id="UP000244223"/>
    </source>
</evidence>
<dbReference type="RefSeq" id="WP_107867151.1">
    <property type="nucleotide sequence ID" value="NZ_QAON01000049.1"/>
</dbReference>
<dbReference type="EMBL" id="QAON01000049">
    <property type="protein sequence ID" value="PTQ85818.1"/>
    <property type="molecule type" value="Genomic_DNA"/>
</dbReference>
<dbReference type="Proteomes" id="UP000244223">
    <property type="component" value="Unassembled WGS sequence"/>
</dbReference>
<keyword evidence="2" id="KW-1185">Reference proteome</keyword>
<dbReference type="OrthoDB" id="9907439at2"/>